<dbReference type="PANTHER" id="PTHR33622">
    <property type="entry name" value="OS03G0724500 PROTEIN"/>
    <property type="match status" value="1"/>
</dbReference>
<dbReference type="OrthoDB" id="631057at2759"/>
<dbReference type="Proteomes" id="UP000087171">
    <property type="component" value="Chromosome Ca8"/>
</dbReference>
<reference evidence="1" key="1">
    <citation type="journal article" date="2013" name="Nat. Biotechnol.">
        <title>Draft genome sequence of chickpea (Cicer arietinum) provides a resource for trait improvement.</title>
        <authorList>
            <person name="Varshney R.K."/>
            <person name="Song C."/>
            <person name="Saxena R.K."/>
            <person name="Azam S."/>
            <person name="Yu S."/>
            <person name="Sharpe A.G."/>
            <person name="Cannon S."/>
            <person name="Baek J."/>
            <person name="Rosen B.D."/>
            <person name="Tar'an B."/>
            <person name="Millan T."/>
            <person name="Zhang X."/>
            <person name="Ramsay L.D."/>
            <person name="Iwata A."/>
            <person name="Wang Y."/>
            <person name="Nelson W."/>
            <person name="Farmer A.D."/>
            <person name="Gaur P.M."/>
            <person name="Soderlund C."/>
            <person name="Penmetsa R.V."/>
            <person name="Xu C."/>
            <person name="Bharti A.K."/>
            <person name="He W."/>
            <person name="Winter P."/>
            <person name="Zhao S."/>
            <person name="Hane J.K."/>
            <person name="Carrasquilla-Garcia N."/>
            <person name="Condie J.A."/>
            <person name="Upadhyaya H.D."/>
            <person name="Luo M.C."/>
            <person name="Thudi M."/>
            <person name="Gowda C.L."/>
            <person name="Singh N.P."/>
            <person name="Lichtenzveig J."/>
            <person name="Gali K.K."/>
            <person name="Rubio J."/>
            <person name="Nadarajan N."/>
            <person name="Dolezel J."/>
            <person name="Bansal K.C."/>
            <person name="Xu X."/>
            <person name="Edwards D."/>
            <person name="Zhang G."/>
            <person name="Kahl G."/>
            <person name="Gil J."/>
            <person name="Singh K.B."/>
            <person name="Datta S.K."/>
            <person name="Jackson S.A."/>
            <person name="Wang J."/>
            <person name="Cook D.R."/>
        </authorList>
    </citation>
    <scope>NUCLEOTIDE SEQUENCE [LARGE SCALE GENOMIC DNA]</scope>
    <source>
        <strain evidence="1">cv. CDC Frontier</strain>
    </source>
</reference>
<protein>
    <submittedName>
        <fullName evidence="2">Uncharacterized protein LOC105852665</fullName>
    </submittedName>
</protein>
<organism evidence="1 2">
    <name type="scientific">Cicer arietinum</name>
    <name type="common">Chickpea</name>
    <name type="synonym">Garbanzo</name>
    <dbReference type="NCBI Taxonomy" id="3827"/>
    <lineage>
        <taxon>Eukaryota</taxon>
        <taxon>Viridiplantae</taxon>
        <taxon>Streptophyta</taxon>
        <taxon>Embryophyta</taxon>
        <taxon>Tracheophyta</taxon>
        <taxon>Spermatophyta</taxon>
        <taxon>Magnoliopsida</taxon>
        <taxon>eudicotyledons</taxon>
        <taxon>Gunneridae</taxon>
        <taxon>Pentapetalae</taxon>
        <taxon>rosids</taxon>
        <taxon>fabids</taxon>
        <taxon>Fabales</taxon>
        <taxon>Fabaceae</taxon>
        <taxon>Papilionoideae</taxon>
        <taxon>50 kb inversion clade</taxon>
        <taxon>NPAAA clade</taxon>
        <taxon>Hologalegina</taxon>
        <taxon>IRL clade</taxon>
        <taxon>Cicereae</taxon>
        <taxon>Cicer</taxon>
    </lineage>
</organism>
<dbReference type="STRING" id="3827.A0A3Q7XHJ4"/>
<evidence type="ECO:0000313" key="1">
    <source>
        <dbReference type="Proteomes" id="UP000087171"/>
    </source>
</evidence>
<proteinExistence type="predicted"/>
<keyword evidence="1" id="KW-1185">Reference proteome</keyword>
<sequence>MLNSRVLVRMDSNSKQIDEKLIVKPAPSVTFCQRKKSGNGSFVSKLRNHFHEFIHASVDEHKTCLRNTIQKLSLQQTWLYCTNGQKFPCHKLPRHFQIVCSSWLSIVDWNQEKRACGMFLMSLQHKIRRGF</sequence>
<name>A0A3Q7XHJ4_CICAR</name>
<dbReference type="RefSeq" id="XP_027193124.1">
    <property type="nucleotide sequence ID" value="XM_027337323.1"/>
</dbReference>
<dbReference type="AlphaFoldDB" id="A0A3Q7XHJ4"/>
<gene>
    <name evidence="2" type="primary">LOC105852665</name>
</gene>
<reference evidence="2" key="2">
    <citation type="submission" date="2025-08" db="UniProtKB">
        <authorList>
            <consortium name="RefSeq"/>
        </authorList>
    </citation>
    <scope>IDENTIFICATION</scope>
    <source>
        <tissue evidence="2">Etiolated seedlings</tissue>
    </source>
</reference>
<accession>A0A3Q7XHJ4</accession>
<evidence type="ECO:0000313" key="2">
    <source>
        <dbReference type="RefSeq" id="XP_027193124.1"/>
    </source>
</evidence>
<dbReference type="PANTHER" id="PTHR33622:SF15">
    <property type="match status" value="1"/>
</dbReference>